<evidence type="ECO:0000313" key="12">
    <source>
        <dbReference type="Proteomes" id="UP000821837"/>
    </source>
</evidence>
<dbReference type="InterPro" id="IPR003864">
    <property type="entry name" value="CSC1/OSCA1-like_7TM"/>
</dbReference>
<accession>A0A9D4PDN1</accession>
<reference evidence="11" key="1">
    <citation type="journal article" date="2020" name="Cell">
        <title>Large-Scale Comparative Analyses of Tick Genomes Elucidate Their Genetic Diversity and Vector Capacities.</title>
        <authorList>
            <consortium name="Tick Genome and Microbiome Consortium (TIGMIC)"/>
            <person name="Jia N."/>
            <person name="Wang J."/>
            <person name="Shi W."/>
            <person name="Du L."/>
            <person name="Sun Y."/>
            <person name="Zhan W."/>
            <person name="Jiang J.F."/>
            <person name="Wang Q."/>
            <person name="Zhang B."/>
            <person name="Ji P."/>
            <person name="Bell-Sakyi L."/>
            <person name="Cui X.M."/>
            <person name="Yuan T.T."/>
            <person name="Jiang B.G."/>
            <person name="Yang W.F."/>
            <person name="Lam T.T."/>
            <person name="Chang Q.C."/>
            <person name="Ding S.J."/>
            <person name="Wang X.J."/>
            <person name="Zhu J.G."/>
            <person name="Ruan X.D."/>
            <person name="Zhao L."/>
            <person name="Wei J.T."/>
            <person name="Ye R.Z."/>
            <person name="Que T.C."/>
            <person name="Du C.H."/>
            <person name="Zhou Y.H."/>
            <person name="Cheng J.X."/>
            <person name="Dai P.F."/>
            <person name="Guo W.B."/>
            <person name="Han X.H."/>
            <person name="Huang E.J."/>
            <person name="Li L.F."/>
            <person name="Wei W."/>
            <person name="Gao Y.C."/>
            <person name="Liu J.Z."/>
            <person name="Shao H.Z."/>
            <person name="Wang X."/>
            <person name="Wang C.C."/>
            <person name="Yang T.C."/>
            <person name="Huo Q.B."/>
            <person name="Li W."/>
            <person name="Chen H.Y."/>
            <person name="Chen S.E."/>
            <person name="Zhou L.G."/>
            <person name="Ni X.B."/>
            <person name="Tian J.H."/>
            <person name="Sheng Y."/>
            <person name="Liu T."/>
            <person name="Pan Y.S."/>
            <person name="Xia L.Y."/>
            <person name="Li J."/>
            <person name="Zhao F."/>
            <person name="Cao W.C."/>
        </authorList>
    </citation>
    <scope>NUCLEOTIDE SEQUENCE</scope>
    <source>
        <strain evidence="11">Rsan-2018</strain>
    </source>
</reference>
<evidence type="ECO:0000256" key="3">
    <source>
        <dbReference type="ARBA" id="ARBA00022448"/>
    </source>
</evidence>
<dbReference type="Pfam" id="PF14703">
    <property type="entry name" value="PHM7_cyt"/>
    <property type="match status" value="1"/>
</dbReference>
<dbReference type="Proteomes" id="UP000821837">
    <property type="component" value="Chromosome 8"/>
</dbReference>
<evidence type="ECO:0008006" key="13">
    <source>
        <dbReference type="Google" id="ProtNLM"/>
    </source>
</evidence>
<evidence type="ECO:0000259" key="10">
    <source>
        <dbReference type="Pfam" id="PF14703"/>
    </source>
</evidence>
<dbReference type="AlphaFoldDB" id="A0A9D4PDN1"/>
<feature type="domain" description="CSC1/OSCA1-like N-terminal transmembrane" evidence="9">
    <location>
        <begin position="235"/>
        <end position="352"/>
    </location>
</feature>
<feature type="transmembrane region" description="Helical" evidence="7">
    <location>
        <begin position="295"/>
        <end position="316"/>
    </location>
</feature>
<feature type="domain" description="CSC1/OSCA1-like 7TM region" evidence="8">
    <location>
        <begin position="662"/>
        <end position="797"/>
    </location>
</feature>
<feature type="transmembrane region" description="Helical" evidence="7">
    <location>
        <begin position="341"/>
        <end position="359"/>
    </location>
</feature>
<reference evidence="11" key="2">
    <citation type="submission" date="2021-09" db="EMBL/GenBank/DDBJ databases">
        <authorList>
            <person name="Jia N."/>
            <person name="Wang J."/>
            <person name="Shi W."/>
            <person name="Du L."/>
            <person name="Sun Y."/>
            <person name="Zhan W."/>
            <person name="Jiang J."/>
            <person name="Wang Q."/>
            <person name="Zhang B."/>
            <person name="Ji P."/>
            <person name="Sakyi L.B."/>
            <person name="Cui X."/>
            <person name="Yuan T."/>
            <person name="Jiang B."/>
            <person name="Yang W."/>
            <person name="Lam T.T.-Y."/>
            <person name="Chang Q."/>
            <person name="Ding S."/>
            <person name="Wang X."/>
            <person name="Zhu J."/>
            <person name="Ruan X."/>
            <person name="Zhao L."/>
            <person name="Wei J."/>
            <person name="Que T."/>
            <person name="Du C."/>
            <person name="Cheng J."/>
            <person name="Dai P."/>
            <person name="Han X."/>
            <person name="Huang E."/>
            <person name="Gao Y."/>
            <person name="Liu J."/>
            <person name="Shao H."/>
            <person name="Ye R."/>
            <person name="Li L."/>
            <person name="Wei W."/>
            <person name="Wang X."/>
            <person name="Wang C."/>
            <person name="Huo Q."/>
            <person name="Li W."/>
            <person name="Guo W."/>
            <person name="Chen H."/>
            <person name="Chen S."/>
            <person name="Zhou L."/>
            <person name="Zhou L."/>
            <person name="Ni X."/>
            <person name="Tian J."/>
            <person name="Zhou Y."/>
            <person name="Sheng Y."/>
            <person name="Liu T."/>
            <person name="Pan Y."/>
            <person name="Xia L."/>
            <person name="Li J."/>
            <person name="Zhao F."/>
            <person name="Cao W."/>
        </authorList>
    </citation>
    <scope>NUCLEOTIDE SEQUENCE</scope>
    <source>
        <strain evidence="11">Rsan-2018</strain>
        <tissue evidence="11">Larvae</tissue>
    </source>
</reference>
<evidence type="ECO:0000256" key="1">
    <source>
        <dbReference type="ARBA" id="ARBA00004141"/>
    </source>
</evidence>
<dbReference type="InterPro" id="IPR027815">
    <property type="entry name" value="CSC1/OSCA1-like_cyt"/>
</dbReference>
<dbReference type="InterPro" id="IPR032880">
    <property type="entry name" value="CSC1/OSCA1-like_N"/>
</dbReference>
<protein>
    <recommendedName>
        <fullName evidence="13">CSC1-like protein 2</fullName>
    </recommendedName>
</protein>
<dbReference type="GO" id="GO:0005886">
    <property type="term" value="C:plasma membrane"/>
    <property type="evidence" value="ECO:0007669"/>
    <property type="project" value="TreeGrafter"/>
</dbReference>
<evidence type="ECO:0000256" key="2">
    <source>
        <dbReference type="ARBA" id="ARBA00007779"/>
    </source>
</evidence>
<dbReference type="PANTHER" id="PTHR13018:SF5">
    <property type="entry name" value="RE44586P"/>
    <property type="match status" value="1"/>
</dbReference>
<feature type="domain" description="CSC1/OSCA1-like cytosolic" evidence="10">
    <location>
        <begin position="376"/>
        <end position="557"/>
    </location>
</feature>
<organism evidence="11 12">
    <name type="scientific">Rhipicephalus sanguineus</name>
    <name type="common">Brown dog tick</name>
    <name type="synonym">Ixodes sanguineus</name>
    <dbReference type="NCBI Taxonomy" id="34632"/>
    <lineage>
        <taxon>Eukaryota</taxon>
        <taxon>Metazoa</taxon>
        <taxon>Ecdysozoa</taxon>
        <taxon>Arthropoda</taxon>
        <taxon>Chelicerata</taxon>
        <taxon>Arachnida</taxon>
        <taxon>Acari</taxon>
        <taxon>Parasitiformes</taxon>
        <taxon>Ixodida</taxon>
        <taxon>Ixodoidea</taxon>
        <taxon>Ixodidae</taxon>
        <taxon>Rhipicephalinae</taxon>
        <taxon>Rhipicephalus</taxon>
        <taxon>Rhipicephalus</taxon>
    </lineage>
</organism>
<evidence type="ECO:0000313" key="11">
    <source>
        <dbReference type="EMBL" id="KAH7939150.1"/>
    </source>
</evidence>
<evidence type="ECO:0000259" key="9">
    <source>
        <dbReference type="Pfam" id="PF13967"/>
    </source>
</evidence>
<dbReference type="GO" id="GO:0005227">
    <property type="term" value="F:calcium-activated cation channel activity"/>
    <property type="evidence" value="ECO:0007669"/>
    <property type="project" value="InterPro"/>
</dbReference>
<feature type="transmembrane region" description="Helical" evidence="7">
    <location>
        <begin position="640"/>
        <end position="656"/>
    </location>
</feature>
<dbReference type="PANTHER" id="PTHR13018">
    <property type="entry name" value="PROBABLE MEMBRANE PROTEIN DUF221-RELATED"/>
    <property type="match status" value="1"/>
</dbReference>
<sequence>MTHKPWQSDEFVLFEERQAIKCKFFKKGNFTVTLAPGYQGIPENLVINLVMWVVHGDKTADVLGGGDAAVRIWQHRDIHGGYNVHDGLDVVVTNKCETELAHMVSEHSGITPSQHRPQCVNDVQLVALDAEEDLWKRRYNAQEDDVVFRGRALGIRGHDAGVDPSEFVDLGARGVASLTSQSGRQELVENEPAGPSGARGVRLGLITLYSVLNRTAKNYSRLALLHKDDQKWSQLIYGNRSDQQDDESLESLETVIRHETGLLSWVWSIFLIKDRHILKKNGPDAVQYLTFQRHIIVLVLIVCLLCVGVILPIHVFGDIEGDARKFVHTTLNNMDPNASSLWVHVILSFLFLPLGVLFMRHFSAKLHIRPEESRVSRTLMIVGVPRKSCHADVFRQHFREAYPECVIQDIKFAYDIRELVVLDSNREVSTQARMWCENHINATGKRPKMRPYQFSRLWIFGDACGCKMVDALDYYSREESEYLREVEKERANALERPVGFVFVTFETEEMAMMVCKDYRSQCQCYATTPSSSVSKELKSNSWKVVFAPPPSDIFWENLSIGKWAWYIRSFFINFVLFLILFFLTTPFIIVSNLEHIFPSAEHLNPFLSKFLPTMMLWLVAAAMPAMVTMSSRNHWVMRKIFIFLLFMVLILPSLGLPRCLYLPDSGAFFINYVVTSSFVGTTMELIRFPQLCLFILYTFMSRSKAETFAVQRASLFEFHFGVHYAWYLLIFAITMIYSLSCPLIVPFGLVYLCFKHSVDRYNIYFVYTPSKTNKYIHATAIDFVIGSLILLQFTLAIFFYLRTGNSNVTVATCIIALMSFLMFLGQAMMKCFRDFGPIKYAAAKRKTYGTRPSPRKLSTVTVAPKPAIKKKGQQRHAYAGPSVADSHGGSFPCGSPVPEAIPLTAIDTRAEPVDVVDSPTPTLSTAVHNHSAIRHACE</sequence>
<dbReference type="Pfam" id="PF13967">
    <property type="entry name" value="RSN1_TM"/>
    <property type="match status" value="1"/>
</dbReference>
<name>A0A9D4PDN1_RHISA</name>
<dbReference type="EMBL" id="JABSTV010001254">
    <property type="protein sequence ID" value="KAH7939150.1"/>
    <property type="molecule type" value="Genomic_DNA"/>
</dbReference>
<comment type="subcellular location">
    <subcellularLocation>
        <location evidence="1">Membrane</location>
        <topology evidence="1">Multi-pass membrane protein</topology>
    </subcellularLocation>
</comment>
<keyword evidence="5 7" id="KW-1133">Transmembrane helix</keyword>
<comment type="caution">
    <text evidence="11">The sequence shown here is derived from an EMBL/GenBank/DDBJ whole genome shotgun (WGS) entry which is preliminary data.</text>
</comment>
<comment type="similarity">
    <text evidence="2">Belongs to the CSC1 (TC 1.A.17) family.</text>
</comment>
<proteinExistence type="inferred from homology"/>
<feature type="transmembrane region" description="Helical" evidence="7">
    <location>
        <begin position="724"/>
        <end position="754"/>
    </location>
</feature>
<keyword evidence="6 7" id="KW-0472">Membrane</keyword>
<evidence type="ECO:0000256" key="4">
    <source>
        <dbReference type="ARBA" id="ARBA00022692"/>
    </source>
</evidence>
<gene>
    <name evidence="11" type="ORF">HPB52_007581</name>
</gene>
<dbReference type="Pfam" id="PF02714">
    <property type="entry name" value="RSN1_7TM"/>
    <property type="match status" value="1"/>
</dbReference>
<feature type="transmembrane region" description="Helical" evidence="7">
    <location>
        <begin position="610"/>
        <end position="628"/>
    </location>
</feature>
<feature type="transmembrane region" description="Helical" evidence="7">
    <location>
        <begin position="570"/>
        <end position="590"/>
    </location>
</feature>
<keyword evidence="12" id="KW-1185">Reference proteome</keyword>
<dbReference type="VEuPathDB" id="VectorBase:RSAN_037513"/>
<keyword evidence="3" id="KW-0813">Transport</keyword>
<feature type="transmembrane region" description="Helical" evidence="7">
    <location>
        <begin position="807"/>
        <end position="825"/>
    </location>
</feature>
<keyword evidence="4 7" id="KW-0812">Transmembrane</keyword>
<evidence type="ECO:0000256" key="7">
    <source>
        <dbReference type="SAM" id="Phobius"/>
    </source>
</evidence>
<evidence type="ECO:0000256" key="6">
    <source>
        <dbReference type="ARBA" id="ARBA00023136"/>
    </source>
</evidence>
<evidence type="ECO:0000256" key="5">
    <source>
        <dbReference type="ARBA" id="ARBA00022989"/>
    </source>
</evidence>
<dbReference type="InterPro" id="IPR045122">
    <property type="entry name" value="Csc1-like"/>
</dbReference>
<feature type="transmembrane region" description="Helical" evidence="7">
    <location>
        <begin position="775"/>
        <end position="801"/>
    </location>
</feature>
<evidence type="ECO:0000259" key="8">
    <source>
        <dbReference type="Pfam" id="PF02714"/>
    </source>
</evidence>